<keyword evidence="2" id="KW-1185">Reference proteome</keyword>
<dbReference type="EMBL" id="JAMGBD010000002">
    <property type="protein sequence ID" value="MCL6684341.1"/>
    <property type="molecule type" value="Genomic_DNA"/>
</dbReference>
<evidence type="ECO:0000313" key="2">
    <source>
        <dbReference type="Proteomes" id="UP001165363"/>
    </source>
</evidence>
<proteinExistence type="predicted"/>
<organism evidence="1 2">
    <name type="scientific">Sphingomonas alba</name>
    <dbReference type="NCBI Taxonomy" id="2908208"/>
    <lineage>
        <taxon>Bacteria</taxon>
        <taxon>Pseudomonadati</taxon>
        <taxon>Pseudomonadota</taxon>
        <taxon>Alphaproteobacteria</taxon>
        <taxon>Sphingomonadales</taxon>
        <taxon>Sphingomonadaceae</taxon>
        <taxon>Sphingomonas</taxon>
    </lineage>
</organism>
<evidence type="ECO:0000313" key="1">
    <source>
        <dbReference type="EMBL" id="MCL6684341.1"/>
    </source>
</evidence>
<dbReference type="Proteomes" id="UP001165363">
    <property type="component" value="Unassembled WGS sequence"/>
</dbReference>
<dbReference type="RefSeq" id="WP_249848757.1">
    <property type="nucleotide sequence ID" value="NZ_JAMGBD010000002.1"/>
</dbReference>
<evidence type="ECO:0008006" key="3">
    <source>
        <dbReference type="Google" id="ProtNLM"/>
    </source>
</evidence>
<name>A0ABT0RNW6_9SPHN</name>
<sequence length="263" mass="29481">MILRRLTENLRGQNWTAITIEFLIVVTGVFIGTQVSNWNQERLEKQATKRMLDQLQPELRSQLEFFDGVTIYFATSRRYADEAFAGWRGDPTISDERFVIAAYQASQITGIAINPDSWALTFGGSQLRDIEDPKIRRNLELTLTADYAPVEFTAVATRYREQVRHVIPIDIQDKVRIECGDRNVPGKEGAILIVLPTTCATKIEPAVAHQIASALRARPDLVGELQWHLAAIATFMANVETLSMPIRELEKELAATSVPAKAS</sequence>
<gene>
    <name evidence="1" type="ORF">LZ536_10570</name>
</gene>
<comment type="caution">
    <text evidence="1">The sequence shown here is derived from an EMBL/GenBank/DDBJ whole genome shotgun (WGS) entry which is preliminary data.</text>
</comment>
<accession>A0ABT0RNW6</accession>
<reference evidence="1" key="1">
    <citation type="submission" date="2022-05" db="EMBL/GenBank/DDBJ databases">
        <authorList>
            <person name="Jo J.-H."/>
            <person name="Im W.-T."/>
        </authorList>
    </citation>
    <scope>NUCLEOTIDE SEQUENCE</scope>
    <source>
        <strain evidence="1">SE158</strain>
    </source>
</reference>
<protein>
    <recommendedName>
        <fullName evidence="3">MacB-like periplasmic core domain-containing protein</fullName>
    </recommendedName>
</protein>